<dbReference type="Pfam" id="PF13738">
    <property type="entry name" value="Pyr_redox_3"/>
    <property type="match status" value="1"/>
</dbReference>
<dbReference type="PRINTS" id="PR00368">
    <property type="entry name" value="FADPNR"/>
</dbReference>
<dbReference type="Proteomes" id="UP000318626">
    <property type="component" value="Chromosome"/>
</dbReference>
<dbReference type="KEGG" id="bvo:Pan97_10030"/>
<keyword evidence="2" id="KW-1185">Reference proteome</keyword>
<evidence type="ECO:0000313" key="2">
    <source>
        <dbReference type="Proteomes" id="UP000318626"/>
    </source>
</evidence>
<accession>A0A518C443</accession>
<protein>
    <submittedName>
        <fullName evidence="1">Dihydrolipoamide dehydrogenase</fullName>
    </submittedName>
</protein>
<organism evidence="1 2">
    <name type="scientific">Bremerella volcania</name>
    <dbReference type="NCBI Taxonomy" id="2527984"/>
    <lineage>
        <taxon>Bacteria</taxon>
        <taxon>Pseudomonadati</taxon>
        <taxon>Planctomycetota</taxon>
        <taxon>Planctomycetia</taxon>
        <taxon>Pirellulales</taxon>
        <taxon>Pirellulaceae</taxon>
        <taxon>Bremerella</taxon>
    </lineage>
</organism>
<dbReference type="EMBL" id="CP036289">
    <property type="protein sequence ID" value="QDU74003.1"/>
    <property type="molecule type" value="Genomic_DNA"/>
</dbReference>
<reference evidence="2" key="1">
    <citation type="submission" date="2019-02" db="EMBL/GenBank/DDBJ databases">
        <title>Deep-cultivation of Planctomycetes and their phenomic and genomic characterization uncovers novel biology.</title>
        <authorList>
            <person name="Wiegand S."/>
            <person name="Jogler M."/>
            <person name="Boedeker C."/>
            <person name="Pinto D."/>
            <person name="Vollmers J."/>
            <person name="Rivas-Marin E."/>
            <person name="Kohn T."/>
            <person name="Peeters S.H."/>
            <person name="Heuer A."/>
            <person name="Rast P."/>
            <person name="Oberbeckmann S."/>
            <person name="Bunk B."/>
            <person name="Jeske O."/>
            <person name="Meyerdierks A."/>
            <person name="Storesund J.E."/>
            <person name="Kallscheuer N."/>
            <person name="Luecker S."/>
            <person name="Lage O.M."/>
            <person name="Pohl T."/>
            <person name="Merkel B.J."/>
            <person name="Hornburger P."/>
            <person name="Mueller R.-W."/>
            <person name="Bruemmer F."/>
            <person name="Labrenz M."/>
            <person name="Spormann A.M."/>
            <person name="Op den Camp H."/>
            <person name="Overmann J."/>
            <person name="Amann R."/>
            <person name="Jetten M.S.M."/>
            <person name="Mascher T."/>
            <person name="Medema M.H."/>
            <person name="Devos D.P."/>
            <person name="Kaster A.-K."/>
            <person name="Ovreas L."/>
            <person name="Rohde M."/>
            <person name="Galperin M.Y."/>
            <person name="Jogler C."/>
        </authorList>
    </citation>
    <scope>NUCLEOTIDE SEQUENCE [LARGE SCALE GENOMIC DNA]</scope>
    <source>
        <strain evidence="2">Pan97</strain>
    </source>
</reference>
<dbReference type="InterPro" id="IPR036188">
    <property type="entry name" value="FAD/NAD-bd_sf"/>
</dbReference>
<gene>
    <name evidence="1" type="ORF">Pan97_10030</name>
</gene>
<dbReference type="AlphaFoldDB" id="A0A518C443"/>
<dbReference type="SUPFAM" id="SSF51905">
    <property type="entry name" value="FAD/NAD(P)-binding domain"/>
    <property type="match status" value="2"/>
</dbReference>
<sequence>MAVESPARIVIVGAGSIGIEAALYARFLGYKVTVLDSGDVGAHLRKWGHVRMFTPFRDNCTKLGKSALAAQHQDLSLPLGDQYVTAGQYLEQYLQPLAESDLVADCVKRHHTVLSIARSSQTKTENYGQPARSETPLVTLAKDEQGHEYVFESDIVLDCSGVGAQPNFIGGGGSPAVGELAARPYLETGLIDAKGKDAKHYANQQILVIGAGHSAATNICQLSLLARETLETHVTWVTREGKADGQCGPVAVIEDDVLPQRKRMAVEANRLLVDENGHLDHWPETTVKSIHYEPQNNHFHVTLDGKHSGVHTFDRVVANVGYRPNLEMLHELQLDLCPNTEGTKSLIQPEPNFYILGSKSYGRDSSYLHGNGLDQIRRVFAIIGGRESLDLYAEPPSSSNQA</sequence>
<dbReference type="OrthoDB" id="9773233at2"/>
<dbReference type="Gene3D" id="3.50.50.60">
    <property type="entry name" value="FAD/NAD(P)-binding domain"/>
    <property type="match status" value="1"/>
</dbReference>
<evidence type="ECO:0000313" key="1">
    <source>
        <dbReference type="EMBL" id="QDU74003.1"/>
    </source>
</evidence>
<name>A0A518C443_9BACT</name>
<proteinExistence type="predicted"/>